<dbReference type="GO" id="GO:0008233">
    <property type="term" value="F:peptidase activity"/>
    <property type="evidence" value="ECO:0007669"/>
    <property type="project" value="InterPro"/>
</dbReference>
<dbReference type="Gene3D" id="3.90.70.10">
    <property type="entry name" value="Cysteine proteinases"/>
    <property type="match status" value="1"/>
</dbReference>
<evidence type="ECO:0000313" key="2">
    <source>
        <dbReference type="EMBL" id="GGZ41868.1"/>
    </source>
</evidence>
<dbReference type="GO" id="GO:0006508">
    <property type="term" value="P:proteolysis"/>
    <property type="evidence" value="ECO:0007669"/>
    <property type="project" value="InterPro"/>
</dbReference>
<reference evidence="2" key="1">
    <citation type="journal article" date="2014" name="Int. J. Syst. Evol. Microbiol.">
        <title>Complete genome sequence of Corynebacterium casei LMG S-19264T (=DSM 44701T), isolated from a smear-ripened cheese.</title>
        <authorList>
            <consortium name="US DOE Joint Genome Institute (JGI-PGF)"/>
            <person name="Walter F."/>
            <person name="Albersmeier A."/>
            <person name="Kalinowski J."/>
            <person name="Ruckert C."/>
        </authorList>
    </citation>
    <scope>NUCLEOTIDE SEQUENCE</scope>
    <source>
        <strain evidence="2">KCTC 12368</strain>
    </source>
</reference>
<dbReference type="GO" id="GO:0016020">
    <property type="term" value="C:membrane"/>
    <property type="evidence" value="ECO:0007669"/>
    <property type="project" value="InterPro"/>
</dbReference>
<reference evidence="2" key="2">
    <citation type="submission" date="2020-09" db="EMBL/GenBank/DDBJ databases">
        <authorList>
            <person name="Sun Q."/>
            <person name="Kim S."/>
        </authorList>
    </citation>
    <scope>NUCLEOTIDE SEQUENCE</scope>
    <source>
        <strain evidence="2">KCTC 12368</strain>
    </source>
</reference>
<dbReference type="GO" id="GO:0005524">
    <property type="term" value="F:ATP binding"/>
    <property type="evidence" value="ECO:0007669"/>
    <property type="project" value="InterPro"/>
</dbReference>
<evidence type="ECO:0000259" key="1">
    <source>
        <dbReference type="Pfam" id="PF03412"/>
    </source>
</evidence>
<evidence type="ECO:0000313" key="3">
    <source>
        <dbReference type="Proteomes" id="UP000619457"/>
    </source>
</evidence>
<comment type="caution">
    <text evidence="2">The sequence shown here is derived from an EMBL/GenBank/DDBJ whole genome shotgun (WGS) entry which is preliminary data.</text>
</comment>
<feature type="domain" description="Peptidase C39" evidence="1">
    <location>
        <begin position="1"/>
        <end position="90"/>
    </location>
</feature>
<protein>
    <recommendedName>
        <fullName evidence="1">Peptidase C39 domain-containing protein</fullName>
    </recommendedName>
</protein>
<dbReference type="Pfam" id="PF03412">
    <property type="entry name" value="Peptidase_C39"/>
    <property type="match status" value="1"/>
</dbReference>
<dbReference type="Proteomes" id="UP000619457">
    <property type="component" value="Unassembled WGS sequence"/>
</dbReference>
<gene>
    <name evidence="2" type="ORF">GCM10007049_38840</name>
</gene>
<dbReference type="InterPro" id="IPR005074">
    <property type="entry name" value="Peptidase_C39"/>
</dbReference>
<dbReference type="AlphaFoldDB" id="A0A918QCD9"/>
<accession>A0A918QCD9</accession>
<keyword evidence="3" id="KW-1185">Reference proteome</keyword>
<name>A0A918QCD9_9BACT</name>
<dbReference type="EMBL" id="BMWX01000012">
    <property type="protein sequence ID" value="GGZ41868.1"/>
    <property type="molecule type" value="Genomic_DNA"/>
</dbReference>
<proteinExistence type="predicted"/>
<sequence>MISKYYGKNYEIGYLRDISLQSGDGTTLEGIADAVEKIGLSTLALVIDYNTLSEQIPLPCIAHWRQRHYVVIYEATPEKVIVADPAFGLYPSDKPHIDTGVLNT</sequence>
<organism evidence="2 3">
    <name type="scientific">Echinicola pacifica</name>
    <dbReference type="NCBI Taxonomy" id="346377"/>
    <lineage>
        <taxon>Bacteria</taxon>
        <taxon>Pseudomonadati</taxon>
        <taxon>Bacteroidota</taxon>
        <taxon>Cytophagia</taxon>
        <taxon>Cytophagales</taxon>
        <taxon>Cyclobacteriaceae</taxon>
        <taxon>Echinicola</taxon>
    </lineage>
</organism>